<name>A0ABR4TSR1_9PROT</name>
<organism evidence="1 2">
    <name type="scientific">Thalassospira permensis NBRC 106175</name>
    <dbReference type="NCBI Taxonomy" id="1353532"/>
    <lineage>
        <taxon>Bacteria</taxon>
        <taxon>Pseudomonadati</taxon>
        <taxon>Pseudomonadota</taxon>
        <taxon>Alphaproteobacteria</taxon>
        <taxon>Rhodospirillales</taxon>
        <taxon>Thalassospiraceae</taxon>
        <taxon>Thalassospira</taxon>
    </lineage>
</organism>
<evidence type="ECO:0000313" key="2">
    <source>
        <dbReference type="Proteomes" id="UP000027463"/>
    </source>
</evidence>
<proteinExistence type="predicted"/>
<keyword evidence="2" id="KW-1185">Reference proteome</keyword>
<evidence type="ECO:0000313" key="1">
    <source>
        <dbReference type="EMBL" id="KEO58878.1"/>
    </source>
</evidence>
<dbReference type="EMBL" id="AUNC01000004">
    <property type="protein sequence ID" value="KEO58878.1"/>
    <property type="molecule type" value="Genomic_DNA"/>
</dbReference>
<reference evidence="1 2" key="1">
    <citation type="submission" date="2013-07" db="EMBL/GenBank/DDBJ databases">
        <title>Thalassospira permensis NBRC 106175 Genome Sequencing.</title>
        <authorList>
            <person name="Lai Q."/>
            <person name="Shao Z."/>
        </authorList>
    </citation>
    <scope>NUCLEOTIDE SEQUENCE [LARGE SCALE GENOMIC DNA]</scope>
    <source>
        <strain evidence="1 2">NBRC 106175</strain>
    </source>
</reference>
<gene>
    <name evidence="1" type="ORF">SMB34_12760</name>
</gene>
<comment type="caution">
    <text evidence="1">The sequence shown here is derived from an EMBL/GenBank/DDBJ whole genome shotgun (WGS) entry which is preliminary data.</text>
</comment>
<accession>A0ABR4TSR1</accession>
<protein>
    <submittedName>
        <fullName evidence="1">Uncharacterized protein</fullName>
    </submittedName>
</protein>
<sequence>MDIIVIRVDFAALRALHKLPASAKIMLRDKP</sequence>
<dbReference type="Proteomes" id="UP000027463">
    <property type="component" value="Unassembled WGS sequence"/>
</dbReference>